<evidence type="ECO:0000259" key="2">
    <source>
        <dbReference type="PROSITE" id="PS50943"/>
    </source>
</evidence>
<dbReference type="InterPro" id="IPR050807">
    <property type="entry name" value="TransReg_Diox_bact_type"/>
</dbReference>
<dbReference type="SMART" id="SM00530">
    <property type="entry name" value="HTH_XRE"/>
    <property type="match status" value="1"/>
</dbReference>
<dbReference type="CDD" id="cd00093">
    <property type="entry name" value="HTH_XRE"/>
    <property type="match status" value="1"/>
</dbReference>
<dbReference type="InterPro" id="IPR001387">
    <property type="entry name" value="Cro/C1-type_HTH"/>
</dbReference>
<dbReference type="InterPro" id="IPR010982">
    <property type="entry name" value="Lambda_DNA-bd_dom_sf"/>
</dbReference>
<dbReference type="GO" id="GO:0003677">
    <property type="term" value="F:DNA binding"/>
    <property type="evidence" value="ECO:0007669"/>
    <property type="project" value="UniProtKB-KW"/>
</dbReference>
<dbReference type="RefSeq" id="WP_144220012.1">
    <property type="nucleotide sequence ID" value="NZ_CAWQVT010000154.1"/>
</dbReference>
<reference evidence="3" key="1">
    <citation type="submission" date="2018-09" db="EMBL/GenBank/DDBJ databases">
        <title>Genome sequencing and analysis.</title>
        <authorList>
            <person name="Huang Y.-T."/>
        </authorList>
    </citation>
    <scope>NUCLEOTIDE SEQUENCE</scope>
    <source>
        <strain evidence="3">HIDE</strain>
    </source>
</reference>
<dbReference type="GO" id="GO:0003700">
    <property type="term" value="F:DNA-binding transcription factor activity"/>
    <property type="evidence" value="ECO:0007669"/>
    <property type="project" value="TreeGrafter"/>
</dbReference>
<proteinExistence type="predicted"/>
<accession>A0A7T8IPA8</accession>
<name>A0A7T8IPA8_9GAMM</name>
<keyword evidence="1" id="KW-0238">DNA-binding</keyword>
<dbReference type="PROSITE" id="PS50943">
    <property type="entry name" value="HTH_CROC1"/>
    <property type="match status" value="1"/>
</dbReference>
<sequence length="102" mass="11406">MTISFDLIGQRIGNQRKKMKMTQTQLADTVGVSSRTIGKIERGYDMRLSVLMAIADALDMRLRDLLDYSPQEPLAILSQADKQKICRHLQAIAELLPGECDG</sequence>
<protein>
    <submittedName>
        <fullName evidence="3">XRE family transcriptional regulator</fullName>
    </submittedName>
</protein>
<dbReference type="SUPFAM" id="SSF47413">
    <property type="entry name" value="lambda repressor-like DNA-binding domains"/>
    <property type="match status" value="1"/>
</dbReference>
<dbReference type="Gene3D" id="1.10.260.40">
    <property type="entry name" value="lambda repressor-like DNA-binding domains"/>
    <property type="match status" value="1"/>
</dbReference>
<evidence type="ECO:0000313" key="3">
    <source>
        <dbReference type="EMBL" id="QQO83121.1"/>
    </source>
</evidence>
<dbReference type="GO" id="GO:0005829">
    <property type="term" value="C:cytosol"/>
    <property type="evidence" value="ECO:0007669"/>
    <property type="project" value="TreeGrafter"/>
</dbReference>
<gene>
    <name evidence="3" type="ORF">D7032_07530</name>
</gene>
<organism evidence="3">
    <name type="scientific">Shewanella algae</name>
    <dbReference type="NCBI Taxonomy" id="38313"/>
    <lineage>
        <taxon>Bacteria</taxon>
        <taxon>Pseudomonadati</taxon>
        <taxon>Pseudomonadota</taxon>
        <taxon>Gammaproteobacteria</taxon>
        <taxon>Alteromonadales</taxon>
        <taxon>Shewanellaceae</taxon>
        <taxon>Shewanella</taxon>
    </lineage>
</organism>
<dbReference type="EMBL" id="CP032664">
    <property type="protein sequence ID" value="QQO83121.1"/>
    <property type="molecule type" value="Genomic_DNA"/>
</dbReference>
<dbReference type="Pfam" id="PF01381">
    <property type="entry name" value="HTH_3"/>
    <property type="match status" value="1"/>
</dbReference>
<dbReference type="PANTHER" id="PTHR46797:SF1">
    <property type="entry name" value="METHYLPHOSPHONATE SYNTHASE"/>
    <property type="match status" value="1"/>
</dbReference>
<dbReference type="AlphaFoldDB" id="A0A7T8IPA8"/>
<feature type="domain" description="HTH cro/C1-type" evidence="2">
    <location>
        <begin position="16"/>
        <end position="65"/>
    </location>
</feature>
<evidence type="ECO:0000256" key="1">
    <source>
        <dbReference type="ARBA" id="ARBA00023125"/>
    </source>
</evidence>
<dbReference type="PANTHER" id="PTHR46797">
    <property type="entry name" value="HTH-TYPE TRANSCRIPTIONAL REGULATOR"/>
    <property type="match status" value="1"/>
</dbReference>